<dbReference type="PANTHER" id="PTHR46310">
    <property type="entry name" value="AMIDASE 1"/>
    <property type="match status" value="1"/>
</dbReference>
<gene>
    <name evidence="3" type="ORF">MGN01_30270</name>
</gene>
<dbReference type="Proteomes" id="UP000321750">
    <property type="component" value="Unassembled WGS sequence"/>
</dbReference>
<dbReference type="InterPro" id="IPR036928">
    <property type="entry name" value="AS_sf"/>
</dbReference>
<dbReference type="NCBIfam" id="NF006169">
    <property type="entry name" value="PRK08310.1"/>
    <property type="match status" value="1"/>
</dbReference>
<dbReference type="PROSITE" id="PS00571">
    <property type="entry name" value="AMIDASES"/>
    <property type="match status" value="1"/>
</dbReference>
<reference evidence="3 4" key="1">
    <citation type="submission" date="2019-07" db="EMBL/GenBank/DDBJ databases">
        <title>Whole genome shotgun sequence of Methylobacterium gnaphalii NBRC 107716.</title>
        <authorList>
            <person name="Hosoyama A."/>
            <person name="Uohara A."/>
            <person name="Ohji S."/>
            <person name="Ichikawa N."/>
        </authorList>
    </citation>
    <scope>NUCLEOTIDE SEQUENCE [LARGE SCALE GENOMIC DNA]</scope>
    <source>
        <strain evidence="3 4">NBRC 107716</strain>
    </source>
</reference>
<dbReference type="InterPro" id="IPR020556">
    <property type="entry name" value="Amidase_CS"/>
</dbReference>
<protein>
    <submittedName>
        <fullName evidence="3">Amidase</fullName>
    </submittedName>
</protein>
<dbReference type="EMBL" id="BJZV01000016">
    <property type="protein sequence ID" value="GEP11182.1"/>
    <property type="molecule type" value="Genomic_DNA"/>
</dbReference>
<dbReference type="Pfam" id="PF01425">
    <property type="entry name" value="Amidase"/>
    <property type="match status" value="1"/>
</dbReference>
<dbReference type="InterPro" id="IPR023631">
    <property type="entry name" value="Amidase_dom"/>
</dbReference>
<dbReference type="Gene3D" id="3.90.1300.10">
    <property type="entry name" value="Amidase signature (AS) domain"/>
    <property type="match status" value="1"/>
</dbReference>
<feature type="region of interest" description="Disordered" evidence="1">
    <location>
        <begin position="381"/>
        <end position="400"/>
    </location>
</feature>
<sequence length="400" mass="41326">MPPTGAGRLDGLTFAVKDLIDVEGCVTGGGNPDWRAAARPAATSSPAVAALRTAGANFVGQTVTDELAFSLEGVNVHDGTPPNPAAPDRLPGGSSSGSASAVAAGLADFALGTDTGGSVRIPGSFCGLFAFRPTHGRITLDGVIPFAPSYDTLGWFARDTQVLARVGDVLLSERVSTPITQFVLVEDAFALADPEVAATLLAALPPALSSAPTIRLFDKGSAAWREAYRVLQGAEIWGNLGPWITERQPLFGPAIAERFADAATIGAAEVAQWQPVRDAIRSRVRAYCPPGTALVLPTSPTTALPRNAKSIAIGDFYARALPMTAIAGHGGLPQVTIPLVQIAGAPVGLSLIASAGADEALLVTVARMFESLRAAPRFRDSEGIQRSVSATPQDRSSRTS</sequence>
<feature type="region of interest" description="Disordered" evidence="1">
    <location>
        <begin position="74"/>
        <end position="97"/>
    </location>
</feature>
<feature type="compositionally biased region" description="Polar residues" evidence="1">
    <location>
        <begin position="384"/>
        <end position="394"/>
    </location>
</feature>
<accession>A0A512JMP0</accession>
<dbReference type="PANTHER" id="PTHR46310:SF7">
    <property type="entry name" value="AMIDASE 1"/>
    <property type="match status" value="1"/>
</dbReference>
<evidence type="ECO:0000256" key="1">
    <source>
        <dbReference type="SAM" id="MobiDB-lite"/>
    </source>
</evidence>
<dbReference type="SUPFAM" id="SSF75304">
    <property type="entry name" value="Amidase signature (AS) enzymes"/>
    <property type="match status" value="1"/>
</dbReference>
<proteinExistence type="predicted"/>
<comment type="caution">
    <text evidence="3">The sequence shown here is derived from an EMBL/GenBank/DDBJ whole genome shotgun (WGS) entry which is preliminary data.</text>
</comment>
<feature type="domain" description="Amidase" evidence="2">
    <location>
        <begin position="7"/>
        <end position="172"/>
    </location>
</feature>
<keyword evidence="4" id="KW-1185">Reference proteome</keyword>
<dbReference type="AlphaFoldDB" id="A0A512JMP0"/>
<evidence type="ECO:0000313" key="3">
    <source>
        <dbReference type="EMBL" id="GEP11182.1"/>
    </source>
</evidence>
<evidence type="ECO:0000313" key="4">
    <source>
        <dbReference type="Proteomes" id="UP000321750"/>
    </source>
</evidence>
<evidence type="ECO:0000259" key="2">
    <source>
        <dbReference type="Pfam" id="PF01425"/>
    </source>
</evidence>
<name>A0A512JMP0_9HYPH</name>
<organism evidence="3 4">
    <name type="scientific">Methylobacterium gnaphalii</name>
    <dbReference type="NCBI Taxonomy" id="1010610"/>
    <lineage>
        <taxon>Bacteria</taxon>
        <taxon>Pseudomonadati</taxon>
        <taxon>Pseudomonadota</taxon>
        <taxon>Alphaproteobacteria</taxon>
        <taxon>Hyphomicrobiales</taxon>
        <taxon>Methylobacteriaceae</taxon>
        <taxon>Methylobacterium</taxon>
    </lineage>
</organism>